<proteinExistence type="predicted"/>
<dbReference type="AlphaFoldDB" id="A0A812IUQ6"/>
<dbReference type="InterPro" id="IPR023614">
    <property type="entry name" value="Porin_dom_sf"/>
</dbReference>
<feature type="chain" id="PRO_5032777264" description="Porin" evidence="1">
    <location>
        <begin position="23"/>
        <end position="369"/>
    </location>
</feature>
<sequence>MTTKTAQAPSLAVICLAGVSTASPFTLEAPDGGHTLTFSGQQQSRYTITLGDDPVAGDDDVGGFTLPRTAIRLDGTAPRGISYGIQAVFDTSGAFVLEEASIGFELGTHWSLSVGVLALPLLTEDAVFDYYGQAVDQSAVNIVFGQGDSDGIVLSREDETTRLSLAFSDGLNSTSTDFNADAVDYAFTARFDLMGGPSGWGDFDEFPSFRGSPDAWRIGGAGHYEEGDPGGGTRDVLQWTVDAHLKGNGWNVFAAYVGRRSDTPGVGAFTDHGVVAQFGVFVTDDIEPFCRYDVLLPDDDRAGNDDLHTITFGANWYIHGHAFRCTADCVHVLDGTTGNDLFAGGDSTIGVLADDGEQTVLRVQMQLLF</sequence>
<evidence type="ECO:0000313" key="3">
    <source>
        <dbReference type="Proteomes" id="UP000601435"/>
    </source>
</evidence>
<organism evidence="2 3">
    <name type="scientific">Symbiodinium necroappetens</name>
    <dbReference type="NCBI Taxonomy" id="1628268"/>
    <lineage>
        <taxon>Eukaryota</taxon>
        <taxon>Sar</taxon>
        <taxon>Alveolata</taxon>
        <taxon>Dinophyceae</taxon>
        <taxon>Suessiales</taxon>
        <taxon>Symbiodiniaceae</taxon>
        <taxon>Symbiodinium</taxon>
    </lineage>
</organism>
<dbReference type="Gene3D" id="2.40.160.10">
    <property type="entry name" value="Porin"/>
    <property type="match status" value="1"/>
</dbReference>
<gene>
    <name evidence="2" type="ORF">SNEC2469_LOCUS559</name>
</gene>
<evidence type="ECO:0000313" key="2">
    <source>
        <dbReference type="EMBL" id="CAE7173938.1"/>
    </source>
</evidence>
<dbReference type="EMBL" id="CAJNJA010003336">
    <property type="protein sequence ID" value="CAE7173938.1"/>
    <property type="molecule type" value="Genomic_DNA"/>
</dbReference>
<comment type="caution">
    <text evidence="2">The sequence shown here is derived from an EMBL/GenBank/DDBJ whole genome shotgun (WGS) entry which is preliminary data.</text>
</comment>
<reference evidence="2" key="1">
    <citation type="submission" date="2021-02" db="EMBL/GenBank/DDBJ databases">
        <authorList>
            <person name="Dougan E. K."/>
            <person name="Rhodes N."/>
            <person name="Thang M."/>
            <person name="Chan C."/>
        </authorList>
    </citation>
    <scope>NUCLEOTIDE SEQUENCE</scope>
</reference>
<protein>
    <recommendedName>
        <fullName evidence="4">Porin</fullName>
    </recommendedName>
</protein>
<evidence type="ECO:0000256" key="1">
    <source>
        <dbReference type="SAM" id="SignalP"/>
    </source>
</evidence>
<feature type="signal peptide" evidence="1">
    <location>
        <begin position="1"/>
        <end position="22"/>
    </location>
</feature>
<dbReference type="Proteomes" id="UP000601435">
    <property type="component" value="Unassembled WGS sequence"/>
</dbReference>
<keyword evidence="1" id="KW-0732">Signal</keyword>
<accession>A0A812IUQ6</accession>
<name>A0A812IUQ6_9DINO</name>
<keyword evidence="3" id="KW-1185">Reference proteome</keyword>
<dbReference type="SUPFAM" id="SSF56935">
    <property type="entry name" value="Porins"/>
    <property type="match status" value="1"/>
</dbReference>
<evidence type="ECO:0008006" key="4">
    <source>
        <dbReference type="Google" id="ProtNLM"/>
    </source>
</evidence>